<reference evidence="1 2" key="1">
    <citation type="journal article" date="2005" name="Arch. Microbiol.">
        <title>The genome sequence of an anaerobic aromatic-degrading denitrifying bacterium, strain EbN1.</title>
        <authorList>
            <person name="Rabus R."/>
            <person name="Kube M."/>
            <person name="Heider J."/>
            <person name="Beck A."/>
            <person name="Heitmann K."/>
            <person name="Widdel F."/>
            <person name="Reinhardt R."/>
        </authorList>
    </citation>
    <scope>NUCLEOTIDE SEQUENCE [LARGE SCALE GENOMIC DNA]</scope>
    <source>
        <strain evidence="1 2">EbN1</strain>
    </source>
</reference>
<evidence type="ECO:0000313" key="1">
    <source>
        <dbReference type="EMBL" id="CAI09835.1"/>
    </source>
</evidence>
<dbReference type="STRING" id="76114.ebA6496"/>
<dbReference type="AlphaFoldDB" id="Q5NYM9"/>
<sequence>MCSVTGRSAPLISARLSSAWRRSSGLCRVASGCCASTPGTVCANTGSPTPNVMAMARIDSACPRPVCIRTEAPASPPDVAGSDANLGCVMMMISSLFTGRLLHTRKILGITRAVGDVRARFGPCCNGVLPIPHRLTKRYSGTRPGPPKR</sequence>
<dbReference type="Proteomes" id="UP000006552">
    <property type="component" value="Chromosome"/>
</dbReference>
<name>Q5NYM9_AROAE</name>
<dbReference type="KEGG" id="eba:ebA6496"/>
<evidence type="ECO:0000313" key="2">
    <source>
        <dbReference type="Proteomes" id="UP000006552"/>
    </source>
</evidence>
<proteinExistence type="predicted"/>
<dbReference type="HOGENOM" id="CLU_1745910_0_0_4"/>
<protein>
    <submittedName>
        <fullName evidence="1">Uncharacterized protein</fullName>
    </submittedName>
</protein>
<accession>Q5NYM9</accession>
<gene>
    <name evidence="1" type="ORF">ebA6496</name>
</gene>
<organism evidence="1 2">
    <name type="scientific">Aromatoleum aromaticum (strain DSM 19018 / LMG 30748 / EbN1)</name>
    <name type="common">Azoarcus sp. (strain EbN1)</name>
    <dbReference type="NCBI Taxonomy" id="76114"/>
    <lineage>
        <taxon>Bacteria</taxon>
        <taxon>Pseudomonadati</taxon>
        <taxon>Pseudomonadota</taxon>
        <taxon>Betaproteobacteria</taxon>
        <taxon>Rhodocyclales</taxon>
        <taxon>Rhodocyclaceae</taxon>
        <taxon>Aromatoleum</taxon>
    </lineage>
</organism>
<keyword evidence="2" id="KW-1185">Reference proteome</keyword>
<dbReference type="EMBL" id="CR555306">
    <property type="protein sequence ID" value="CAI09835.1"/>
    <property type="molecule type" value="Genomic_DNA"/>
</dbReference>